<keyword evidence="2" id="KW-1185">Reference proteome</keyword>
<evidence type="ECO:0000313" key="2">
    <source>
        <dbReference type="Proteomes" id="UP000824969"/>
    </source>
</evidence>
<sequence length="268" mass="28349">MNMKTVTLTLTNPPELMLEGQNITPDNFAGKKAAEIATLDVWEGKQKSPLGKYFTVEGDGGATAEETKIVLRGDCTRVKRIGQQMTAGEIVIEGNADMYIGGWMKGGKIRVKGNVDSFCGIGMEGGELVVDGDAAHHLGSSPRGEWRGMQGGVIRVAGNAGNDTATFINGGTIIIGGDADIHISTHGEGGTVIVKGNAKGRVGGQMVKGDIYVFGTIENPLPGFQMVGEVEQEVDGEKGRFAHYIGDLGERHPVSKGKPVYANLYTRT</sequence>
<gene>
    <name evidence="1" type="ORF">MchiMG62_04960</name>
</gene>
<reference evidence="1 2" key="1">
    <citation type="submission" date="2019-06" db="EMBL/GenBank/DDBJ databases">
        <title>Complete genome sequence of Methanoculleus chikugoensis strain MG62.</title>
        <authorList>
            <person name="Asakawa S."/>
            <person name="Dianou D."/>
        </authorList>
    </citation>
    <scope>NUCLEOTIDE SEQUENCE [LARGE SCALE GENOMIC DNA]</scope>
    <source>
        <strain evidence="1 2">MG62</strain>
    </source>
</reference>
<dbReference type="EMBL" id="AP019781">
    <property type="protein sequence ID" value="BBL67315.1"/>
    <property type="molecule type" value="Genomic_DNA"/>
</dbReference>
<organism evidence="1 2">
    <name type="scientific">Methanoculleus chikugoensis</name>
    <dbReference type="NCBI Taxonomy" id="118126"/>
    <lineage>
        <taxon>Archaea</taxon>
        <taxon>Methanobacteriati</taxon>
        <taxon>Methanobacteriota</taxon>
        <taxon>Stenosarchaea group</taxon>
        <taxon>Methanomicrobia</taxon>
        <taxon>Methanomicrobiales</taxon>
        <taxon>Methanomicrobiaceae</taxon>
        <taxon>Methanoculleus</taxon>
    </lineage>
</organism>
<dbReference type="NCBIfam" id="TIGR03122">
    <property type="entry name" value="one_C_dehyd_C"/>
    <property type="match status" value="1"/>
</dbReference>
<dbReference type="PANTHER" id="PTHR39673">
    <property type="entry name" value="TUNGSTEN FORMYLMETHANOFURAN DEHYDROGENASE, SUBUNIT C (FWDC)"/>
    <property type="match status" value="1"/>
</dbReference>
<dbReference type="InterPro" id="IPR017550">
    <property type="entry name" value="Formylmethanofuran_DH_suC"/>
</dbReference>
<accession>A0ABM7H3P6</accession>
<name>A0ABM7H3P6_9EURY</name>
<protein>
    <submittedName>
        <fullName evidence="1">Tungsten-containing formylmethanofuran dehydrogenase 2 subunit C</fullName>
    </submittedName>
</protein>
<dbReference type="Proteomes" id="UP000824969">
    <property type="component" value="Chromosome"/>
</dbReference>
<dbReference type="PANTHER" id="PTHR39673:SF5">
    <property type="entry name" value="TUNGSTEN-CONTAINING FORMYLMETHANOFURAN DEHYDROGENASE 2 SUBUNIT C"/>
    <property type="match status" value="1"/>
</dbReference>
<evidence type="ECO:0000313" key="1">
    <source>
        <dbReference type="EMBL" id="BBL67315.1"/>
    </source>
</evidence>
<proteinExistence type="predicted"/>